<gene>
    <name evidence="2" type="ORF">V6R86_04450</name>
</gene>
<dbReference type="InterPro" id="IPR002994">
    <property type="entry name" value="Surf1/Shy1"/>
</dbReference>
<accession>A0ABZ2G080</accession>
<dbReference type="RefSeq" id="WP_338502475.1">
    <property type="nucleotide sequence ID" value="NZ_CP145607.1"/>
</dbReference>
<feature type="transmembrane region" description="Helical" evidence="1">
    <location>
        <begin position="169"/>
        <end position="187"/>
    </location>
</feature>
<proteinExistence type="inferred from homology"/>
<keyword evidence="1" id="KW-1003">Cell membrane</keyword>
<protein>
    <recommendedName>
        <fullName evidence="1">SURF1-like protein</fullName>
    </recommendedName>
</protein>
<dbReference type="Proteomes" id="UP001382935">
    <property type="component" value="Chromosome"/>
</dbReference>
<organism evidence="2 3">
    <name type="scientific">Sphingomonas kaistensis</name>
    <dbReference type="NCBI Taxonomy" id="298708"/>
    <lineage>
        <taxon>Bacteria</taxon>
        <taxon>Pseudomonadati</taxon>
        <taxon>Pseudomonadota</taxon>
        <taxon>Alphaproteobacteria</taxon>
        <taxon>Sphingomonadales</taxon>
        <taxon>Sphingomonadaceae</taxon>
        <taxon>Sphingomonas</taxon>
    </lineage>
</organism>
<evidence type="ECO:0000313" key="3">
    <source>
        <dbReference type="Proteomes" id="UP001382935"/>
    </source>
</evidence>
<comment type="similarity">
    <text evidence="1">Belongs to the SURF1 family.</text>
</comment>
<feature type="transmembrane region" description="Helical" evidence="1">
    <location>
        <begin position="7"/>
        <end position="27"/>
    </location>
</feature>
<keyword evidence="1" id="KW-1133">Transmembrane helix</keyword>
<dbReference type="CDD" id="cd06662">
    <property type="entry name" value="SURF1"/>
    <property type="match status" value="1"/>
</dbReference>
<name>A0ABZ2G080_9SPHN</name>
<dbReference type="Pfam" id="PF02104">
    <property type="entry name" value="SURF1"/>
    <property type="match status" value="1"/>
</dbReference>
<evidence type="ECO:0000313" key="2">
    <source>
        <dbReference type="EMBL" id="WWM69953.1"/>
    </source>
</evidence>
<sequence length="195" mass="21288">MKRVPIIATIVVLAAVATMVGLGIWQIGRAREKEVLLARYQAATGLPAIDFPVRAMARDNMPLFRQSRATCLEPVDVKTVAGRNREGRSGYVHWVDCRTTGAEGPGLRIDIGWSDRPQQIDWRGGTVRGVIAPDTERGMRLISAEGLSGLEPSAPPNVADIPNNHRSYAFQWFAFALSALVIYALALKGRGKARP</sequence>
<dbReference type="EMBL" id="CP145607">
    <property type="protein sequence ID" value="WWM69953.1"/>
    <property type="molecule type" value="Genomic_DNA"/>
</dbReference>
<evidence type="ECO:0000256" key="1">
    <source>
        <dbReference type="RuleBase" id="RU363076"/>
    </source>
</evidence>
<keyword evidence="3" id="KW-1185">Reference proteome</keyword>
<keyword evidence="1" id="KW-0472">Membrane</keyword>
<keyword evidence="1" id="KW-0812">Transmembrane</keyword>
<comment type="subcellular location">
    <subcellularLocation>
        <location evidence="1">Cell membrane</location>
        <topology evidence="1">Multi-pass membrane protein</topology>
    </subcellularLocation>
</comment>
<reference evidence="2 3" key="1">
    <citation type="submission" date="2024-02" db="EMBL/GenBank/DDBJ databases">
        <title>Full genome sequence of Sphingomonas kaistensis.</title>
        <authorList>
            <person name="Poletto B.L."/>
            <person name="Silva G."/>
            <person name="Galante D."/>
            <person name="Campos K.R."/>
            <person name="Santos M.B.N."/>
            <person name="Sacchi C.T."/>
        </authorList>
    </citation>
    <scope>NUCLEOTIDE SEQUENCE [LARGE SCALE GENOMIC DNA]</scope>
    <source>
        <strain evidence="2 3">MA4R</strain>
    </source>
</reference>